<proteinExistence type="predicted"/>
<dbReference type="RefSeq" id="WP_091395124.1">
    <property type="nucleotide sequence ID" value="NZ_FNQY01000005.1"/>
</dbReference>
<name>A0A1H3XDI0_9BACT</name>
<protein>
    <submittedName>
        <fullName evidence="1">Bacteriocin-protection, YdeI or OmpD-Associated</fullName>
    </submittedName>
</protein>
<dbReference type="EMBL" id="FNQY01000005">
    <property type="protein sequence ID" value="SDZ97437.1"/>
    <property type="molecule type" value="Genomic_DNA"/>
</dbReference>
<dbReference type="Pfam" id="PF13376">
    <property type="entry name" value="OmdA"/>
    <property type="match status" value="1"/>
</dbReference>
<keyword evidence="2" id="KW-1185">Reference proteome</keyword>
<evidence type="ECO:0000313" key="1">
    <source>
        <dbReference type="EMBL" id="SDZ97437.1"/>
    </source>
</evidence>
<sequence>MSHLDLYEQFQLTNEKNILIQGLPSSIEKQFAKVSFSKNVTPLLKNKKIDFALVFAINHQQLCTILKDVFPALHGSSKVWIAYPKSSSKIVSDLNRVDCWEILSNNSYEKTEDEIELDNVWGAVKFNKVTVEETVETASIATKTPRAKGFDKKLSIIPAELDALFVKHNQAKEFFSSLPSANQKEYVTWIEGAKRSDTKQKRLASTLEKLLAGKKNPIEK</sequence>
<dbReference type="Proteomes" id="UP000199041">
    <property type="component" value="Unassembled WGS sequence"/>
</dbReference>
<evidence type="ECO:0000313" key="2">
    <source>
        <dbReference type="Proteomes" id="UP000199041"/>
    </source>
</evidence>
<reference evidence="1 2" key="1">
    <citation type="submission" date="2016-10" db="EMBL/GenBank/DDBJ databases">
        <authorList>
            <person name="de Groot N.N."/>
        </authorList>
    </citation>
    <scope>NUCLEOTIDE SEQUENCE [LARGE SCALE GENOMIC DNA]</scope>
    <source>
        <strain evidence="1 2">Vu-144</strain>
    </source>
</reference>
<dbReference type="AlphaFoldDB" id="A0A1H3XDI0"/>
<dbReference type="STRING" id="551991.SAMN05192529_105104"/>
<accession>A0A1H3XDI0</accession>
<gene>
    <name evidence="1" type="ORF">SAMN05192529_105104</name>
</gene>
<organism evidence="1 2">
    <name type="scientific">Arachidicoccus rhizosphaerae</name>
    <dbReference type="NCBI Taxonomy" id="551991"/>
    <lineage>
        <taxon>Bacteria</taxon>
        <taxon>Pseudomonadati</taxon>
        <taxon>Bacteroidota</taxon>
        <taxon>Chitinophagia</taxon>
        <taxon>Chitinophagales</taxon>
        <taxon>Chitinophagaceae</taxon>
        <taxon>Arachidicoccus</taxon>
    </lineage>
</organism>
<dbReference type="OrthoDB" id="9800461at2"/>